<feature type="binding site" evidence="14">
    <location>
        <position position="145"/>
    </location>
    <ligand>
        <name>NADPH</name>
        <dbReference type="ChEBI" id="CHEBI:57783"/>
    </ligand>
</feature>
<evidence type="ECO:0000259" key="19">
    <source>
        <dbReference type="Pfam" id="PF01210"/>
    </source>
</evidence>
<feature type="binding site" evidence="14">
    <location>
        <position position="259"/>
    </location>
    <ligand>
        <name>sn-glycerol 3-phosphate</name>
        <dbReference type="ChEBI" id="CHEBI:57597"/>
    </ligand>
</feature>
<keyword evidence="3 14" id="KW-0547">Nucleotide-binding</keyword>
<feature type="binding site" evidence="14">
    <location>
        <position position="284"/>
    </location>
    <ligand>
        <name>NADPH</name>
        <dbReference type="ChEBI" id="CHEBI:57783"/>
    </ligand>
</feature>
<proteinExistence type="inferred from homology"/>
<dbReference type="SUPFAM" id="SSF51735">
    <property type="entry name" value="NAD(P)-binding Rossmann-fold domains"/>
    <property type="match status" value="1"/>
</dbReference>
<evidence type="ECO:0000256" key="16">
    <source>
        <dbReference type="PIRSR" id="PIRSR000114-2"/>
    </source>
</evidence>
<dbReference type="Gene3D" id="1.10.1040.10">
    <property type="entry name" value="N-(1-d-carboxylethyl)-l-norvaline Dehydrogenase, domain 2"/>
    <property type="match status" value="1"/>
</dbReference>
<accession>A0A0R1HIE9</accession>
<feature type="binding site" evidence="14">
    <location>
        <position position="260"/>
    </location>
    <ligand>
        <name>sn-glycerol 3-phosphate</name>
        <dbReference type="ChEBI" id="CHEBI:57597"/>
    </ligand>
</feature>
<dbReference type="OrthoDB" id="9812273at2"/>
<keyword evidence="14" id="KW-0963">Cytoplasm</keyword>
<feature type="binding site" evidence="14">
    <location>
        <position position="141"/>
    </location>
    <ligand>
        <name>sn-glycerol 3-phosphate</name>
        <dbReference type="ChEBI" id="CHEBI:57597"/>
    </ligand>
</feature>
<comment type="catalytic activity">
    <reaction evidence="14">
        <text>sn-glycerol 3-phosphate + NAD(+) = dihydroxyacetone phosphate + NADH + H(+)</text>
        <dbReference type="Rhea" id="RHEA:11092"/>
        <dbReference type="ChEBI" id="CHEBI:15378"/>
        <dbReference type="ChEBI" id="CHEBI:57540"/>
        <dbReference type="ChEBI" id="CHEBI:57597"/>
        <dbReference type="ChEBI" id="CHEBI:57642"/>
        <dbReference type="ChEBI" id="CHEBI:57945"/>
        <dbReference type="EC" id="1.1.1.94"/>
    </reaction>
</comment>
<dbReference type="UniPathway" id="UPA00940"/>
<dbReference type="PRINTS" id="PR00077">
    <property type="entry name" value="GPDHDRGNASE"/>
</dbReference>
<dbReference type="Gene3D" id="3.40.50.720">
    <property type="entry name" value="NAD(P)-binding Rossmann-like Domain"/>
    <property type="match status" value="1"/>
</dbReference>
<dbReference type="NCBIfam" id="NF000941">
    <property type="entry name" value="PRK00094.1-3"/>
    <property type="match status" value="1"/>
</dbReference>
<evidence type="ECO:0000259" key="20">
    <source>
        <dbReference type="Pfam" id="PF07479"/>
    </source>
</evidence>
<reference evidence="21 22" key="1">
    <citation type="journal article" date="2015" name="Genome Announc.">
        <title>Expanding the biotechnology potential of lactobacilli through comparative genomics of 213 strains and associated genera.</title>
        <authorList>
            <person name="Sun Z."/>
            <person name="Harris H.M."/>
            <person name="McCann A."/>
            <person name="Guo C."/>
            <person name="Argimon S."/>
            <person name="Zhang W."/>
            <person name="Yang X."/>
            <person name="Jeffery I.B."/>
            <person name="Cooney J.C."/>
            <person name="Kagawa T.F."/>
            <person name="Liu W."/>
            <person name="Song Y."/>
            <person name="Salvetti E."/>
            <person name="Wrobel A."/>
            <person name="Rasinkangas P."/>
            <person name="Parkhill J."/>
            <person name="Rea M.C."/>
            <person name="O'Sullivan O."/>
            <person name="Ritari J."/>
            <person name="Douillard F.P."/>
            <person name="Paul Ross R."/>
            <person name="Yang R."/>
            <person name="Briner A.E."/>
            <person name="Felis G.E."/>
            <person name="de Vos W.M."/>
            <person name="Barrangou R."/>
            <person name="Klaenhammer T.R."/>
            <person name="Caufield P.W."/>
            <person name="Cui Y."/>
            <person name="Zhang H."/>
            <person name="O'Toole P.W."/>
        </authorList>
    </citation>
    <scope>NUCLEOTIDE SEQUENCE [LARGE SCALE GENOMIC DNA]</scope>
    <source>
        <strain evidence="21 22">DSM 15638</strain>
    </source>
</reference>
<dbReference type="GO" id="GO:0141153">
    <property type="term" value="F:glycerol-3-phosphate dehydrogenase (NADP+) activity"/>
    <property type="evidence" value="ECO:0007669"/>
    <property type="project" value="RHEA"/>
</dbReference>
<feature type="binding site" evidence="14">
    <location>
        <position position="50"/>
    </location>
    <ligand>
        <name>NADPH</name>
        <dbReference type="ChEBI" id="CHEBI:57783"/>
    </ligand>
</feature>
<feature type="binding site" evidence="16">
    <location>
        <position position="110"/>
    </location>
    <ligand>
        <name>substrate</name>
    </ligand>
</feature>
<dbReference type="SUPFAM" id="SSF48179">
    <property type="entry name" value="6-phosphogluconate dehydrogenase C-terminal domain-like"/>
    <property type="match status" value="1"/>
</dbReference>
<dbReference type="GO" id="GO:0005975">
    <property type="term" value="P:carbohydrate metabolic process"/>
    <property type="evidence" value="ECO:0007669"/>
    <property type="project" value="InterPro"/>
</dbReference>
<evidence type="ECO:0000256" key="17">
    <source>
        <dbReference type="PIRSR" id="PIRSR000114-3"/>
    </source>
</evidence>
<dbReference type="GO" id="GO:0051287">
    <property type="term" value="F:NAD binding"/>
    <property type="evidence" value="ECO:0007669"/>
    <property type="project" value="InterPro"/>
</dbReference>
<dbReference type="PIRSF" id="PIRSF000114">
    <property type="entry name" value="Glycerol-3-P_dh"/>
    <property type="match status" value="1"/>
</dbReference>
<sequence length="339" mass="36412">MTKKVAVLGAGSWGSILADILTENGHDVRLWSNVPAQVAEMNEFHTNTHYLDDYTYSKDLHAYDDLKEALDQVDAILFVVPTKASRIVAKQVATILKETGNKPIVIHASKGLEQVTHKRISEVIEEEISADIRGSVVVFSGPSHAEEVANRDLTTIVSASADPAAASFVQDLFMNKFLRIYTNNDVIGVEIGAAMKNIIAVGAGMLHGMGYGDNAKAALITRGLAEIARLGTSFGANQLTFMGLSGVGDLIVTATSVHSRNWRAGDQLGKGKSLDDVVADMGMVIEGVGTAKAAYELAQQQGIDMPITNAIYDVLYNNKEINLVIESLLNREGKAELAE</sequence>
<keyword evidence="4 14" id="KW-0521">NADP</keyword>
<dbReference type="InterPro" id="IPR036291">
    <property type="entry name" value="NAD(P)-bd_dom_sf"/>
</dbReference>
<feature type="binding site" evidence="14">
    <location>
        <position position="143"/>
    </location>
    <ligand>
        <name>sn-glycerol 3-phosphate</name>
        <dbReference type="ChEBI" id="CHEBI:57597"/>
    </ligand>
</feature>
<dbReference type="GO" id="GO:0006650">
    <property type="term" value="P:glycerophospholipid metabolic process"/>
    <property type="evidence" value="ECO:0007669"/>
    <property type="project" value="UniProtKB-UniRule"/>
</dbReference>
<dbReference type="Proteomes" id="UP000051450">
    <property type="component" value="Unassembled WGS sequence"/>
</dbReference>
<evidence type="ECO:0000313" key="21">
    <source>
        <dbReference type="EMBL" id="KRK46107.1"/>
    </source>
</evidence>
<evidence type="ECO:0000256" key="9">
    <source>
        <dbReference type="ARBA" id="ARBA00023264"/>
    </source>
</evidence>
<comment type="subcellular location">
    <subcellularLocation>
        <location evidence="14">Cytoplasm</location>
    </subcellularLocation>
</comment>
<keyword evidence="2 14" id="KW-0444">Lipid biosynthesis</keyword>
<feature type="domain" description="Glycerol-3-phosphate dehydrogenase NAD-dependent C-terminal" evidence="20">
    <location>
        <begin position="185"/>
        <end position="325"/>
    </location>
</feature>
<evidence type="ECO:0000256" key="4">
    <source>
        <dbReference type="ARBA" id="ARBA00022857"/>
    </source>
</evidence>
<comment type="catalytic activity">
    <reaction evidence="10">
        <text>sn-glycerol 3-phosphate + NADP(+) = dihydroxyacetone phosphate + NADPH + H(+)</text>
        <dbReference type="Rhea" id="RHEA:11096"/>
        <dbReference type="ChEBI" id="CHEBI:15378"/>
        <dbReference type="ChEBI" id="CHEBI:57597"/>
        <dbReference type="ChEBI" id="CHEBI:57642"/>
        <dbReference type="ChEBI" id="CHEBI:57783"/>
        <dbReference type="ChEBI" id="CHEBI:58349"/>
        <dbReference type="EC" id="1.1.1.94"/>
    </reaction>
    <physiologicalReaction direction="right-to-left" evidence="10">
        <dbReference type="Rhea" id="RHEA:11098"/>
    </physiologicalReaction>
</comment>
<comment type="caution">
    <text evidence="14">Lacks conserved residue(s) required for the propagation of feature annotation.</text>
</comment>
<dbReference type="NCBIfam" id="NF000942">
    <property type="entry name" value="PRK00094.1-4"/>
    <property type="match status" value="1"/>
</dbReference>
<keyword evidence="5 14" id="KW-0560">Oxidoreductase</keyword>
<evidence type="ECO:0000256" key="3">
    <source>
        <dbReference type="ARBA" id="ARBA00022741"/>
    </source>
</evidence>
<comment type="pathway">
    <text evidence="14">Membrane lipid metabolism; glycerophospholipid metabolism.</text>
</comment>
<dbReference type="EC" id="1.1.1.94" evidence="11 14"/>
<dbReference type="RefSeq" id="WP_057973691.1">
    <property type="nucleotide sequence ID" value="NZ_AZDI01000002.1"/>
</dbReference>
<comment type="function">
    <text evidence="14">Catalyzes the reduction of the glycolytic intermediate dihydroxyacetone phosphate (DHAP) to sn-glycerol 3-phosphate (G3P), the key precursor for phospholipid synthesis.</text>
</comment>
<dbReference type="InterPro" id="IPR013328">
    <property type="entry name" value="6PGD_dom2"/>
</dbReference>
<dbReference type="HAMAP" id="MF_00394">
    <property type="entry name" value="NAD_Glyc3P_dehydrog"/>
    <property type="match status" value="1"/>
</dbReference>
<feature type="binding site" evidence="14">
    <location>
        <position position="196"/>
    </location>
    <ligand>
        <name>sn-glycerol 3-phosphate</name>
        <dbReference type="ChEBI" id="CHEBI:57597"/>
    </ligand>
</feature>
<feature type="binding site" evidence="17">
    <location>
        <position position="260"/>
    </location>
    <ligand>
        <name>NAD(+)</name>
        <dbReference type="ChEBI" id="CHEBI:57540"/>
    </ligand>
</feature>
<evidence type="ECO:0000256" key="1">
    <source>
        <dbReference type="ARBA" id="ARBA00011009"/>
    </source>
</evidence>
<dbReference type="Pfam" id="PF01210">
    <property type="entry name" value="NAD_Gly3P_dh_N"/>
    <property type="match status" value="1"/>
</dbReference>
<feature type="binding site" evidence="14">
    <location>
        <position position="261"/>
    </location>
    <ligand>
        <name>sn-glycerol 3-phosphate</name>
        <dbReference type="ChEBI" id="CHEBI:57597"/>
    </ligand>
</feature>
<dbReference type="InterPro" id="IPR006109">
    <property type="entry name" value="G3P_DH_NAD-dep_C"/>
</dbReference>
<keyword evidence="9 14" id="KW-1208">Phospholipid metabolism</keyword>
<name>A0A0R1HIE9_9LACO</name>
<feature type="binding site" evidence="14">
    <location>
        <position position="110"/>
    </location>
    <ligand>
        <name>NADPH</name>
        <dbReference type="ChEBI" id="CHEBI:57783"/>
    </ligand>
</feature>
<dbReference type="GeneID" id="83548998"/>
<evidence type="ECO:0000256" key="6">
    <source>
        <dbReference type="ARBA" id="ARBA00023027"/>
    </source>
</evidence>
<feature type="binding site" evidence="14">
    <location>
        <position position="249"/>
    </location>
    <ligand>
        <name>sn-glycerol 3-phosphate</name>
        <dbReference type="ChEBI" id="CHEBI:57597"/>
    </ligand>
</feature>
<dbReference type="GO" id="GO:0008654">
    <property type="term" value="P:phospholipid biosynthetic process"/>
    <property type="evidence" value="ECO:0007669"/>
    <property type="project" value="UniProtKB-KW"/>
</dbReference>
<evidence type="ECO:0000256" key="18">
    <source>
        <dbReference type="RuleBase" id="RU000437"/>
    </source>
</evidence>
<gene>
    <name evidence="14" type="primary">gpsA</name>
    <name evidence="21" type="ORF">FC66_GL000608</name>
</gene>
<dbReference type="EMBL" id="AZDI01000002">
    <property type="protein sequence ID" value="KRK46107.1"/>
    <property type="molecule type" value="Genomic_DNA"/>
</dbReference>
<feature type="binding site" evidence="14">
    <location>
        <position position="12"/>
    </location>
    <ligand>
        <name>NADPH</name>
        <dbReference type="ChEBI" id="CHEBI:57783"/>
    </ligand>
</feature>
<keyword evidence="22" id="KW-1185">Reference proteome</keyword>
<dbReference type="InterPro" id="IPR011128">
    <property type="entry name" value="G3P_DH_NAD-dep_N"/>
</dbReference>
<dbReference type="STRING" id="1423719.FC66_GL000608"/>
<dbReference type="GO" id="GO:0046167">
    <property type="term" value="P:glycerol-3-phosphate biosynthetic process"/>
    <property type="evidence" value="ECO:0007669"/>
    <property type="project" value="UniProtKB-UniRule"/>
</dbReference>
<keyword evidence="6 14" id="KW-0520">NAD</keyword>
<dbReference type="GO" id="GO:0046168">
    <property type="term" value="P:glycerol-3-phosphate catabolic process"/>
    <property type="evidence" value="ECO:0007669"/>
    <property type="project" value="InterPro"/>
</dbReference>
<evidence type="ECO:0000256" key="15">
    <source>
        <dbReference type="PIRSR" id="PIRSR000114-1"/>
    </source>
</evidence>
<comment type="caution">
    <text evidence="21">The sequence shown here is derived from an EMBL/GenBank/DDBJ whole genome shotgun (WGS) entry which is preliminary data.</text>
</comment>
<dbReference type="PANTHER" id="PTHR11728">
    <property type="entry name" value="GLYCEROL-3-PHOSPHATE DEHYDROGENASE"/>
    <property type="match status" value="1"/>
</dbReference>
<evidence type="ECO:0000256" key="12">
    <source>
        <dbReference type="ARBA" id="ARBA00069372"/>
    </source>
</evidence>
<dbReference type="Pfam" id="PF07479">
    <property type="entry name" value="NAD_Gly3P_dh_C"/>
    <property type="match status" value="1"/>
</dbReference>
<feature type="binding site" evidence="17">
    <location>
        <begin position="9"/>
        <end position="14"/>
    </location>
    <ligand>
        <name>NAD(+)</name>
        <dbReference type="ChEBI" id="CHEBI:57540"/>
    </ligand>
</feature>
<feature type="binding site" evidence="17">
    <location>
        <position position="145"/>
    </location>
    <ligand>
        <name>NAD(+)</name>
        <dbReference type="ChEBI" id="CHEBI:57540"/>
    </ligand>
</feature>
<comment type="similarity">
    <text evidence="1 14 18">Belongs to the NAD-dependent glycerol-3-phosphate dehydrogenase family.</text>
</comment>
<dbReference type="FunFam" id="3.40.50.720:FF:000019">
    <property type="entry name" value="Glycerol-3-phosphate dehydrogenase [NAD(P)+]"/>
    <property type="match status" value="1"/>
</dbReference>
<dbReference type="PROSITE" id="PS00957">
    <property type="entry name" value="NAD_G3PDH"/>
    <property type="match status" value="1"/>
</dbReference>
<dbReference type="InterPro" id="IPR006168">
    <property type="entry name" value="G3P_DH_NAD-dep"/>
</dbReference>
<evidence type="ECO:0000313" key="22">
    <source>
        <dbReference type="Proteomes" id="UP000051450"/>
    </source>
</evidence>
<keyword evidence="7 14" id="KW-0443">Lipid metabolism</keyword>
<dbReference type="NCBIfam" id="NF000940">
    <property type="entry name" value="PRK00094.1-2"/>
    <property type="match status" value="1"/>
</dbReference>
<evidence type="ECO:0000256" key="8">
    <source>
        <dbReference type="ARBA" id="ARBA00023209"/>
    </source>
</evidence>
<feature type="active site" description="Proton acceptor" evidence="14 15">
    <location>
        <position position="196"/>
    </location>
</feature>
<protein>
    <recommendedName>
        <fullName evidence="12 14">Glycerol-3-phosphate dehydrogenase [NAD(P)+]</fullName>
        <ecNumber evidence="11 14">1.1.1.94</ecNumber>
    </recommendedName>
    <alternativeName>
        <fullName evidence="14">NAD(P)(+)-dependent glycerol-3-phosphate dehydrogenase</fullName>
    </alternativeName>
    <alternativeName>
        <fullName evidence="13 14">NAD(P)H-dependent dihydroxyacetone-phosphate reductase</fullName>
    </alternativeName>
</protein>
<evidence type="ECO:0000256" key="10">
    <source>
        <dbReference type="ARBA" id="ARBA00052716"/>
    </source>
</evidence>
<dbReference type="InterPro" id="IPR008927">
    <property type="entry name" value="6-PGluconate_DH-like_C_sf"/>
</dbReference>
<evidence type="ECO:0000256" key="14">
    <source>
        <dbReference type="HAMAP-Rule" id="MF_00394"/>
    </source>
</evidence>
<feature type="domain" description="Glycerol-3-phosphate dehydrogenase NAD-dependent N-terminal" evidence="19">
    <location>
        <begin position="4"/>
        <end position="165"/>
    </location>
</feature>
<feature type="binding site" evidence="14">
    <location>
        <position position="110"/>
    </location>
    <ligand>
        <name>sn-glycerol 3-phosphate</name>
        <dbReference type="ChEBI" id="CHEBI:57597"/>
    </ligand>
</feature>
<dbReference type="PANTHER" id="PTHR11728:SF1">
    <property type="entry name" value="GLYCEROL-3-PHOSPHATE DEHYDROGENASE [NAD(+)] 2, CHLOROPLASTIC"/>
    <property type="match status" value="1"/>
</dbReference>
<dbReference type="GO" id="GO:0141152">
    <property type="term" value="F:glycerol-3-phosphate dehydrogenase (NAD+) activity"/>
    <property type="evidence" value="ECO:0007669"/>
    <property type="project" value="RHEA"/>
</dbReference>
<evidence type="ECO:0000256" key="2">
    <source>
        <dbReference type="ARBA" id="ARBA00022516"/>
    </source>
</evidence>
<feature type="binding site" evidence="14">
    <location>
        <position position="260"/>
    </location>
    <ligand>
        <name>NADPH</name>
        <dbReference type="ChEBI" id="CHEBI:57783"/>
    </ligand>
</feature>
<evidence type="ECO:0000256" key="5">
    <source>
        <dbReference type="ARBA" id="ARBA00023002"/>
    </source>
</evidence>
<feature type="binding site" evidence="16">
    <location>
        <begin position="260"/>
        <end position="261"/>
    </location>
    <ligand>
        <name>substrate</name>
    </ligand>
</feature>
<dbReference type="AlphaFoldDB" id="A0A0R1HIE9"/>
<dbReference type="GO" id="GO:0005829">
    <property type="term" value="C:cytosol"/>
    <property type="evidence" value="ECO:0007669"/>
    <property type="project" value="TreeGrafter"/>
</dbReference>
<keyword evidence="8 14" id="KW-0594">Phospholipid biosynthesis</keyword>
<feature type="binding site" evidence="14">
    <location>
        <position position="286"/>
    </location>
    <ligand>
        <name>NADPH</name>
        <dbReference type="ChEBI" id="CHEBI:57783"/>
    </ligand>
</feature>
<organism evidence="21 22">
    <name type="scientific">Dellaglioa algida DSM 15638</name>
    <dbReference type="NCBI Taxonomy" id="1423719"/>
    <lineage>
        <taxon>Bacteria</taxon>
        <taxon>Bacillati</taxon>
        <taxon>Bacillota</taxon>
        <taxon>Bacilli</taxon>
        <taxon>Lactobacillales</taxon>
        <taxon>Lactobacillaceae</taxon>
        <taxon>Dellaglioa</taxon>
    </lineage>
</organism>
<evidence type="ECO:0000256" key="7">
    <source>
        <dbReference type="ARBA" id="ARBA00023098"/>
    </source>
</evidence>
<dbReference type="FunFam" id="1.10.1040.10:FF:000001">
    <property type="entry name" value="Glycerol-3-phosphate dehydrogenase [NAD(P)+]"/>
    <property type="match status" value="1"/>
</dbReference>
<feature type="binding site" evidence="14">
    <location>
        <position position="13"/>
    </location>
    <ligand>
        <name>NADPH</name>
        <dbReference type="ChEBI" id="CHEBI:57783"/>
    </ligand>
</feature>
<evidence type="ECO:0000256" key="13">
    <source>
        <dbReference type="ARBA" id="ARBA00080511"/>
    </source>
</evidence>
<evidence type="ECO:0000256" key="11">
    <source>
        <dbReference type="ARBA" id="ARBA00066687"/>
    </source>
</evidence>
<dbReference type="PATRIC" id="fig|1423719.4.peg.618"/>